<dbReference type="SUPFAM" id="SSF55073">
    <property type="entry name" value="Nucleotide cyclase"/>
    <property type="match status" value="1"/>
</dbReference>
<dbReference type="EMBL" id="PICB01001096">
    <property type="protein sequence ID" value="PLP43168.1"/>
    <property type="molecule type" value="Genomic_DNA"/>
</dbReference>
<dbReference type="GO" id="GO:0052621">
    <property type="term" value="F:diguanylate cyclase activity"/>
    <property type="evidence" value="ECO:0007669"/>
    <property type="project" value="UniProtKB-EC"/>
</dbReference>
<dbReference type="GO" id="GO:0005886">
    <property type="term" value="C:plasma membrane"/>
    <property type="evidence" value="ECO:0007669"/>
    <property type="project" value="TreeGrafter"/>
</dbReference>
<feature type="non-terminal residue" evidence="7">
    <location>
        <position position="1"/>
    </location>
</feature>
<dbReference type="GO" id="GO:0005525">
    <property type="term" value="F:GTP binding"/>
    <property type="evidence" value="ECO:0007669"/>
    <property type="project" value="UniProtKB-KW"/>
</dbReference>
<keyword evidence="4" id="KW-0342">GTP-binding</keyword>
<evidence type="ECO:0000313" key="8">
    <source>
        <dbReference type="Proteomes" id="UP000234473"/>
    </source>
</evidence>
<comment type="pathway">
    <text evidence="2">Purine metabolism; 3',5'-cyclic di-GMP biosynthesis.</text>
</comment>
<accession>A0A2N5ADC8</accession>
<dbReference type="Pfam" id="PF00990">
    <property type="entry name" value="GGDEF"/>
    <property type="match status" value="1"/>
</dbReference>
<sequence>LERLRKKIGQLAFNVGGDTQIPITASIGFTAHTGHPDYNLLLRDADNALYAAKREGRNCVKMHKGGG</sequence>
<dbReference type="InterPro" id="IPR000160">
    <property type="entry name" value="GGDEF_dom"/>
</dbReference>
<protein>
    <recommendedName>
        <fullName evidence="3">diguanylate cyclase</fullName>
        <ecNumber evidence="3">2.7.7.65</ecNumber>
    </recommendedName>
</protein>
<evidence type="ECO:0000256" key="4">
    <source>
        <dbReference type="ARBA" id="ARBA00023134"/>
    </source>
</evidence>
<dbReference type="InterPro" id="IPR043128">
    <property type="entry name" value="Rev_trsase/Diguanyl_cyclase"/>
</dbReference>
<evidence type="ECO:0000256" key="5">
    <source>
        <dbReference type="ARBA" id="ARBA00034247"/>
    </source>
</evidence>
<evidence type="ECO:0000256" key="3">
    <source>
        <dbReference type="ARBA" id="ARBA00012528"/>
    </source>
</evidence>
<keyword evidence="4" id="KW-0547">Nucleotide-binding</keyword>
<evidence type="ECO:0000259" key="6">
    <source>
        <dbReference type="PROSITE" id="PS50887"/>
    </source>
</evidence>
<evidence type="ECO:0000313" key="7">
    <source>
        <dbReference type="EMBL" id="PLP43168.1"/>
    </source>
</evidence>
<dbReference type="InterPro" id="IPR050469">
    <property type="entry name" value="Diguanylate_Cyclase"/>
</dbReference>
<dbReference type="Gene3D" id="3.30.70.270">
    <property type="match status" value="1"/>
</dbReference>
<dbReference type="AlphaFoldDB" id="A0A2N5ADC8"/>
<comment type="catalytic activity">
    <reaction evidence="5">
        <text>2 GTP = 3',3'-c-di-GMP + 2 diphosphate</text>
        <dbReference type="Rhea" id="RHEA:24898"/>
        <dbReference type="ChEBI" id="CHEBI:33019"/>
        <dbReference type="ChEBI" id="CHEBI:37565"/>
        <dbReference type="ChEBI" id="CHEBI:58805"/>
        <dbReference type="EC" id="2.7.7.65"/>
    </reaction>
</comment>
<dbReference type="NCBIfam" id="TIGR00254">
    <property type="entry name" value="GGDEF"/>
    <property type="match status" value="1"/>
</dbReference>
<dbReference type="EC" id="2.7.7.65" evidence="3"/>
<dbReference type="InterPro" id="IPR029787">
    <property type="entry name" value="Nucleotide_cyclase"/>
</dbReference>
<reference evidence="7 8" key="2">
    <citation type="submission" date="2018-01" db="EMBL/GenBank/DDBJ databases">
        <title>Genomic study of Klebsiella pneumoniae.</title>
        <authorList>
            <person name="Yang Y."/>
            <person name="Bicalho R."/>
        </authorList>
    </citation>
    <scope>NUCLEOTIDE SEQUENCE [LARGE SCALE GENOMIC DNA]</scope>
    <source>
        <strain evidence="7 8">A5</strain>
    </source>
</reference>
<feature type="domain" description="GGDEF" evidence="6">
    <location>
        <begin position="1"/>
        <end position="65"/>
    </location>
</feature>
<gene>
    <name evidence="7" type="ORF">CWM98_19325</name>
</gene>
<proteinExistence type="predicted"/>
<dbReference type="PANTHER" id="PTHR45138:SF9">
    <property type="entry name" value="DIGUANYLATE CYCLASE DGCM-RELATED"/>
    <property type="match status" value="1"/>
</dbReference>
<reference evidence="7 8" key="1">
    <citation type="submission" date="2017-11" db="EMBL/GenBank/DDBJ databases">
        <authorList>
            <person name="Han C.G."/>
        </authorList>
    </citation>
    <scope>NUCLEOTIDE SEQUENCE [LARGE SCALE GENOMIC DNA]</scope>
    <source>
        <strain evidence="7 8">A5</strain>
    </source>
</reference>
<evidence type="ECO:0000256" key="2">
    <source>
        <dbReference type="ARBA" id="ARBA00004665"/>
    </source>
</evidence>
<name>A0A2N5ADC8_KLEVA</name>
<dbReference type="Proteomes" id="UP000234473">
    <property type="component" value="Unassembled WGS sequence"/>
</dbReference>
<comment type="caution">
    <text evidence="7">The sequence shown here is derived from an EMBL/GenBank/DDBJ whole genome shotgun (WGS) entry which is preliminary data.</text>
</comment>
<organism evidence="7 8">
    <name type="scientific">Klebsiella variicola</name>
    <dbReference type="NCBI Taxonomy" id="244366"/>
    <lineage>
        <taxon>Bacteria</taxon>
        <taxon>Pseudomonadati</taxon>
        <taxon>Pseudomonadota</taxon>
        <taxon>Gammaproteobacteria</taxon>
        <taxon>Enterobacterales</taxon>
        <taxon>Enterobacteriaceae</taxon>
        <taxon>Klebsiella/Raoultella group</taxon>
        <taxon>Klebsiella</taxon>
        <taxon>Klebsiella pneumoniae complex</taxon>
    </lineage>
</organism>
<dbReference type="PROSITE" id="PS50887">
    <property type="entry name" value="GGDEF"/>
    <property type="match status" value="1"/>
</dbReference>
<dbReference type="GO" id="GO:1902201">
    <property type="term" value="P:negative regulation of bacterial-type flagellum-dependent cell motility"/>
    <property type="evidence" value="ECO:0007669"/>
    <property type="project" value="TreeGrafter"/>
</dbReference>
<dbReference type="GO" id="GO:0043709">
    <property type="term" value="P:cell adhesion involved in single-species biofilm formation"/>
    <property type="evidence" value="ECO:0007669"/>
    <property type="project" value="TreeGrafter"/>
</dbReference>
<evidence type="ECO:0000256" key="1">
    <source>
        <dbReference type="ARBA" id="ARBA00001946"/>
    </source>
</evidence>
<comment type="cofactor">
    <cofactor evidence="1">
        <name>Mg(2+)</name>
        <dbReference type="ChEBI" id="CHEBI:18420"/>
    </cofactor>
</comment>
<dbReference type="PANTHER" id="PTHR45138">
    <property type="entry name" value="REGULATORY COMPONENTS OF SENSORY TRANSDUCTION SYSTEM"/>
    <property type="match status" value="1"/>
</dbReference>